<accession>A0AAJ0BV04</accession>
<dbReference type="Proteomes" id="UP001244011">
    <property type="component" value="Unassembled WGS sequence"/>
</dbReference>
<dbReference type="PANTHER" id="PTHR35391">
    <property type="entry name" value="C2H2-TYPE DOMAIN-CONTAINING PROTEIN-RELATED"/>
    <property type="match status" value="1"/>
</dbReference>
<evidence type="ECO:0000259" key="1">
    <source>
        <dbReference type="Pfam" id="PF26082"/>
    </source>
</evidence>
<comment type="caution">
    <text evidence="2">The sequence shown here is derived from an EMBL/GenBank/DDBJ whole genome shotgun (WGS) entry which is preliminary data.</text>
</comment>
<proteinExistence type="predicted"/>
<keyword evidence="3" id="KW-1185">Reference proteome</keyword>
<evidence type="ECO:0000313" key="3">
    <source>
        <dbReference type="Proteomes" id="UP001244011"/>
    </source>
</evidence>
<dbReference type="RefSeq" id="XP_060280705.1">
    <property type="nucleotide sequence ID" value="XM_060425278.1"/>
</dbReference>
<protein>
    <recommendedName>
        <fullName evidence="1">Oxidoreductase acuF-like C2H2 type zinc-finger domain-containing protein</fullName>
    </recommendedName>
</protein>
<reference evidence="2" key="1">
    <citation type="submission" date="2023-06" db="EMBL/GenBank/DDBJ databases">
        <title>Genome-scale phylogeny and comparative genomics of the fungal order Sordariales.</title>
        <authorList>
            <consortium name="Lawrence Berkeley National Laboratory"/>
            <person name="Hensen N."/>
            <person name="Bonometti L."/>
            <person name="Westerberg I."/>
            <person name="Brannstrom I.O."/>
            <person name="Guillou S."/>
            <person name="Cros-Aarteil S."/>
            <person name="Calhoun S."/>
            <person name="Haridas S."/>
            <person name="Kuo A."/>
            <person name="Mondo S."/>
            <person name="Pangilinan J."/>
            <person name="Riley R."/>
            <person name="Labutti K."/>
            <person name="Andreopoulos B."/>
            <person name="Lipzen A."/>
            <person name="Chen C."/>
            <person name="Yanf M."/>
            <person name="Daum C."/>
            <person name="Ng V."/>
            <person name="Clum A."/>
            <person name="Steindorff A."/>
            <person name="Ohm R."/>
            <person name="Martin F."/>
            <person name="Silar P."/>
            <person name="Natvig D."/>
            <person name="Lalanne C."/>
            <person name="Gautier V."/>
            <person name="Ament-Velasquez S.L."/>
            <person name="Kruys A."/>
            <person name="Hutchinson M.I."/>
            <person name="Powell A.J."/>
            <person name="Barry K."/>
            <person name="Miller A.N."/>
            <person name="Grigoriev I.V."/>
            <person name="Debuchy R."/>
            <person name="Gladieux P."/>
            <person name="Thoren M.H."/>
            <person name="Johannesson H."/>
        </authorList>
    </citation>
    <scope>NUCLEOTIDE SEQUENCE</scope>
    <source>
        <strain evidence="2">8032-3</strain>
    </source>
</reference>
<organism evidence="2 3">
    <name type="scientific">Phialemonium atrogriseum</name>
    <dbReference type="NCBI Taxonomy" id="1093897"/>
    <lineage>
        <taxon>Eukaryota</taxon>
        <taxon>Fungi</taxon>
        <taxon>Dikarya</taxon>
        <taxon>Ascomycota</taxon>
        <taxon>Pezizomycotina</taxon>
        <taxon>Sordariomycetes</taxon>
        <taxon>Sordariomycetidae</taxon>
        <taxon>Cephalothecales</taxon>
        <taxon>Cephalothecaceae</taxon>
        <taxon>Phialemonium</taxon>
    </lineage>
</organism>
<dbReference type="GeneID" id="85308465"/>
<dbReference type="PANTHER" id="PTHR35391:SF7">
    <property type="entry name" value="C2H2-TYPE DOMAIN-CONTAINING PROTEIN"/>
    <property type="match status" value="1"/>
</dbReference>
<sequence>MADSEHIQTIADKSRCVRQHFLDLIFLVDERQKDGPWALPPSALSDALDRFNLWVGDLGVLHKPVTRLSLDYRLSKQVEIRDELYQQLDEIVEAVEDLTSIISGTSLNRDTEFDPNTDLGLALDAKYQDDVQTGGEPADEAHMILEVISECISSLFRIGILVTKLTTRDRFKEALRASDPVSSNLFDINYIKERYPKIRADWLLTRLGCANAKRRQFIKYCQDPNTSRQAAEEEGDDDDAISLTSASTITDALPTRSLPRLAELSKGQEPFKCPICSTLQSFESEKSWRLHAFRDIKAYVCTVGEDGCENKLFGDRDSWFKHELTHHRTRYDCALCTHGPLEPKDLQAHILKTHGFFSGPQLQMLQEWSLETLRTFNAQDCPFCDDWTDVLRSKSDPRGKGSGSDHSRADTLVSSHQFKRHVATHQEQFAIIALPQAIEKEDSEA</sequence>
<feature type="domain" description="Oxidoreductase acuF-like C2H2 type zinc-finger" evidence="1">
    <location>
        <begin position="268"/>
        <end position="296"/>
    </location>
</feature>
<dbReference type="Pfam" id="PF26082">
    <property type="entry name" value="zf-C2H2_AcuF"/>
    <property type="match status" value="1"/>
</dbReference>
<gene>
    <name evidence="2" type="ORF">QBC33DRAFT_477948</name>
</gene>
<name>A0AAJ0BV04_9PEZI</name>
<dbReference type="AlphaFoldDB" id="A0AAJ0BV04"/>
<evidence type="ECO:0000313" key="2">
    <source>
        <dbReference type="EMBL" id="KAK1764492.1"/>
    </source>
</evidence>
<dbReference type="EMBL" id="MU839020">
    <property type="protein sequence ID" value="KAK1764492.1"/>
    <property type="molecule type" value="Genomic_DNA"/>
</dbReference>
<dbReference type="InterPro" id="IPR058925">
    <property type="entry name" value="zf-C2H2_AcuF"/>
</dbReference>
<feature type="non-terminal residue" evidence="2">
    <location>
        <position position="445"/>
    </location>
</feature>